<name>A0A6A9QL26_ACIIN</name>
<gene>
    <name evidence="1" type="ORF">D1867_12115</name>
</gene>
<proteinExistence type="predicted"/>
<organism evidence="1 2">
    <name type="scientific">Acidianus infernus</name>
    <dbReference type="NCBI Taxonomy" id="12915"/>
    <lineage>
        <taxon>Archaea</taxon>
        <taxon>Thermoproteota</taxon>
        <taxon>Thermoprotei</taxon>
        <taxon>Sulfolobales</taxon>
        <taxon>Sulfolobaceae</taxon>
        <taxon>Acidianus</taxon>
    </lineage>
</organism>
<dbReference type="RefSeq" id="WP_155864337.1">
    <property type="nucleotide sequence ID" value="NZ_WFIY01000004.1"/>
</dbReference>
<dbReference type="AlphaFoldDB" id="A0A6A9QL26"/>
<evidence type="ECO:0000313" key="1">
    <source>
        <dbReference type="EMBL" id="MUM65956.1"/>
    </source>
</evidence>
<dbReference type="EMBL" id="WFIY01000004">
    <property type="protein sequence ID" value="MUM65956.1"/>
    <property type="molecule type" value="Genomic_DNA"/>
</dbReference>
<accession>A0A6A9QL26</accession>
<protein>
    <submittedName>
        <fullName evidence="1">Uncharacterized protein</fullName>
    </submittedName>
</protein>
<reference evidence="1 2" key="1">
    <citation type="submission" date="2019-10" db="EMBL/GenBank/DDBJ databases">
        <title>Genome Sequences from Six Type Strain Members of the Archaeal Family Sulfolobaceae: Acidianus ambivalens, Acidianus infernus, Metallosphaera prunae, Stygiolobus azoricus, Sulfolobus metallicus, and Sulfurisphaera ohwakuensis.</title>
        <authorList>
            <person name="Counts J.A."/>
            <person name="Kelly R.M."/>
        </authorList>
    </citation>
    <scope>NUCLEOTIDE SEQUENCE [LARGE SCALE GENOMIC DNA]</scope>
    <source>
        <strain evidence="1 2">DSM 3191</strain>
    </source>
</reference>
<sequence length="357" mass="41097">MPSLNEIYNVLKGKEKLNYDYRSFSNDGMYKAFIGLMDRVREGVCTPFVLKEYVVVTCPRKEESYVIGVDGNKIFVLKPRTMISDNSTDELVRRTIGFDKFIGELNYSLPSGFDSLRVRVQGEIVFDFKAYRNEDEMISDIAISTKRKLEEVALTKASNILSIMLDNHIEVVDNKSLALQSIDKDELKFIEMLLNNTVKRRVDEGNRKVLVFDSPLVNISVNDVLDVIRRVKKPESVEVEHGSHSIYFYSVFPLKLKTRMSVFVGQIPVMVNLPSLDDQEDFPIGLDIISRINLILWDDAYYLPGGQYVTVSHPEHGEVKIKVDQPLKLTIREIDAERELHYVGAERERRSHHFLEI</sequence>
<keyword evidence="2" id="KW-1185">Reference proteome</keyword>
<dbReference type="Proteomes" id="UP000440125">
    <property type="component" value="Unassembled WGS sequence"/>
</dbReference>
<evidence type="ECO:0000313" key="2">
    <source>
        <dbReference type="Proteomes" id="UP000440125"/>
    </source>
</evidence>
<comment type="caution">
    <text evidence="1">The sequence shown here is derived from an EMBL/GenBank/DDBJ whole genome shotgun (WGS) entry which is preliminary data.</text>
</comment>